<accession>A0A6P7WYM1</accession>
<keyword evidence="7 11" id="KW-1133">Transmembrane helix</keyword>
<evidence type="ECO:0000256" key="5">
    <source>
        <dbReference type="ARBA" id="ARBA00022825"/>
    </source>
</evidence>
<dbReference type="PANTHER" id="PTHR24252">
    <property type="entry name" value="ACROSIN-RELATED"/>
    <property type="match status" value="1"/>
</dbReference>
<dbReference type="PROSITE" id="PS50024">
    <property type="entry name" value="SEA"/>
    <property type="match status" value="1"/>
</dbReference>
<dbReference type="InterPro" id="IPR018114">
    <property type="entry name" value="TRYPSIN_HIS"/>
</dbReference>
<dbReference type="GO" id="GO:0016020">
    <property type="term" value="C:membrane"/>
    <property type="evidence" value="ECO:0007669"/>
    <property type="project" value="UniProtKB-SubCell"/>
</dbReference>
<gene>
    <name evidence="15" type="primary">LOC115462482</name>
</gene>
<feature type="domain" description="Peptidase S1" evidence="13">
    <location>
        <begin position="201"/>
        <end position="431"/>
    </location>
</feature>
<dbReference type="InterPro" id="IPR009003">
    <property type="entry name" value="Peptidase_S1_PA"/>
</dbReference>
<dbReference type="InterPro" id="IPR036364">
    <property type="entry name" value="SEA_dom_sf"/>
</dbReference>
<feature type="transmembrane region" description="Helical" evidence="11">
    <location>
        <begin position="12"/>
        <end position="38"/>
    </location>
</feature>
<keyword evidence="5 10" id="KW-0720">Serine protease</keyword>
<dbReference type="InterPro" id="IPR001314">
    <property type="entry name" value="Peptidase_S1A"/>
</dbReference>
<dbReference type="SUPFAM" id="SSF82671">
    <property type="entry name" value="SEA domain"/>
    <property type="match status" value="1"/>
</dbReference>
<dbReference type="InterPro" id="IPR000082">
    <property type="entry name" value="SEA_dom"/>
</dbReference>
<dbReference type="SUPFAM" id="SSF50494">
    <property type="entry name" value="Trypsin-like serine proteases"/>
    <property type="match status" value="1"/>
</dbReference>
<evidence type="ECO:0000256" key="3">
    <source>
        <dbReference type="ARBA" id="ARBA00022692"/>
    </source>
</evidence>
<evidence type="ECO:0000256" key="7">
    <source>
        <dbReference type="ARBA" id="ARBA00022989"/>
    </source>
</evidence>
<keyword evidence="14" id="KW-1185">Reference proteome</keyword>
<sequence>MQMSHLKRWITTILIITAVIMILLLIAAVLFVLIFVVFASRTKTPSLPALVVTTGTEADNFSIHYYNSTFKIINLNYTANYDKPKSIDFRKVADQIESLLATTYQSSAFGNQFISSQVVNLSPGSVVVQSVLQFYTSSTVDEIPLKEAVQETFLQKVRANNTGPFDIDPESLWFTEISVVGSPTLLHAVCGRKILKPSSKIVGGTSATEGDWPWQASLRLNGNHNCGAVLISDLWLVTAAHCFAMNKNVFAWTVNLGTIYLNRNNPRKLQKIIIHENYNRITHANDITLLLLSEPVTFSPYMQPICLPEPENIFQDESSCFVTGWGALQAKGPRSLVLQQAQVKIINTDTCNSETVYNGNITSSMLCAGYLTGGIDSCQGDSGGPLVSENSNRTWYLAGIVSWGKGCGEPNKPGVYTQVTALRSWITSKTSL</sequence>
<keyword evidence="3 11" id="KW-0812">Transmembrane</keyword>
<dbReference type="KEGG" id="muo:115462482"/>
<dbReference type="InParanoid" id="A0A6P7WYM1"/>
<dbReference type="PROSITE" id="PS00135">
    <property type="entry name" value="TRYPSIN_SER"/>
    <property type="match status" value="1"/>
</dbReference>
<dbReference type="GO" id="GO:0006508">
    <property type="term" value="P:proteolysis"/>
    <property type="evidence" value="ECO:0007669"/>
    <property type="project" value="UniProtKB-KW"/>
</dbReference>
<dbReference type="InterPro" id="IPR001254">
    <property type="entry name" value="Trypsin_dom"/>
</dbReference>
<dbReference type="Pfam" id="PF00089">
    <property type="entry name" value="Trypsin"/>
    <property type="match status" value="1"/>
</dbReference>
<proteinExistence type="predicted"/>
<evidence type="ECO:0000256" key="10">
    <source>
        <dbReference type="RuleBase" id="RU363034"/>
    </source>
</evidence>
<dbReference type="GeneID" id="115462482"/>
<dbReference type="FunCoup" id="A0A6P7WYM1">
    <property type="interactions" value="236"/>
</dbReference>
<dbReference type="RefSeq" id="XP_030048337.1">
    <property type="nucleotide sequence ID" value="XM_030192477.1"/>
</dbReference>
<dbReference type="GO" id="GO:0004252">
    <property type="term" value="F:serine-type endopeptidase activity"/>
    <property type="evidence" value="ECO:0007669"/>
    <property type="project" value="InterPro"/>
</dbReference>
<evidence type="ECO:0000259" key="12">
    <source>
        <dbReference type="PROSITE" id="PS50024"/>
    </source>
</evidence>
<keyword evidence="4 10" id="KW-0378">Hydrolase</keyword>
<keyword evidence="2 10" id="KW-0645">Protease</keyword>
<dbReference type="SMART" id="SM00200">
    <property type="entry name" value="SEA"/>
    <property type="match status" value="1"/>
</dbReference>
<evidence type="ECO:0000256" key="9">
    <source>
        <dbReference type="ARBA" id="ARBA00023157"/>
    </source>
</evidence>
<dbReference type="Gene3D" id="3.30.70.960">
    <property type="entry name" value="SEA domain"/>
    <property type="match status" value="1"/>
</dbReference>
<keyword evidence="9" id="KW-1015">Disulfide bond</keyword>
<name>A0A6P7WYM1_9AMPH</name>
<evidence type="ECO:0000313" key="14">
    <source>
        <dbReference type="Proteomes" id="UP000515156"/>
    </source>
</evidence>
<feature type="domain" description="SEA" evidence="12">
    <location>
        <begin position="62"/>
        <end position="179"/>
    </location>
</feature>
<reference evidence="15" key="1">
    <citation type="submission" date="2025-08" db="UniProtKB">
        <authorList>
            <consortium name="RefSeq"/>
        </authorList>
    </citation>
    <scope>IDENTIFICATION</scope>
</reference>
<organism evidence="14 15">
    <name type="scientific">Microcaecilia unicolor</name>
    <dbReference type="NCBI Taxonomy" id="1415580"/>
    <lineage>
        <taxon>Eukaryota</taxon>
        <taxon>Metazoa</taxon>
        <taxon>Chordata</taxon>
        <taxon>Craniata</taxon>
        <taxon>Vertebrata</taxon>
        <taxon>Euteleostomi</taxon>
        <taxon>Amphibia</taxon>
        <taxon>Gymnophiona</taxon>
        <taxon>Siphonopidae</taxon>
        <taxon>Microcaecilia</taxon>
    </lineage>
</organism>
<evidence type="ECO:0000313" key="15">
    <source>
        <dbReference type="RefSeq" id="XP_030048337.1"/>
    </source>
</evidence>
<dbReference type="InterPro" id="IPR033116">
    <property type="entry name" value="TRYPSIN_SER"/>
</dbReference>
<dbReference type="InterPro" id="IPR043504">
    <property type="entry name" value="Peptidase_S1_PA_chymotrypsin"/>
</dbReference>
<comment type="subcellular location">
    <subcellularLocation>
        <location evidence="1">Membrane</location>
        <topology evidence="1">Single-pass type II membrane protein</topology>
    </subcellularLocation>
</comment>
<dbReference type="FunFam" id="2.40.10.10:FF:000003">
    <property type="entry name" value="Transmembrane serine protease 3"/>
    <property type="match status" value="1"/>
</dbReference>
<dbReference type="PANTHER" id="PTHR24252:SF28">
    <property type="entry name" value="TRANSMEMBRANE PROTEASE SERINE 11C ISOFORM X1"/>
    <property type="match status" value="1"/>
</dbReference>
<keyword evidence="8 11" id="KW-0472">Membrane</keyword>
<dbReference type="OrthoDB" id="9425590at2759"/>
<dbReference type="SMART" id="SM00020">
    <property type="entry name" value="Tryp_SPc"/>
    <property type="match status" value="1"/>
</dbReference>
<dbReference type="Proteomes" id="UP000515156">
    <property type="component" value="Chromosome 2"/>
</dbReference>
<evidence type="ECO:0000256" key="1">
    <source>
        <dbReference type="ARBA" id="ARBA00004606"/>
    </source>
</evidence>
<dbReference type="PROSITE" id="PS50240">
    <property type="entry name" value="TRYPSIN_DOM"/>
    <property type="match status" value="1"/>
</dbReference>
<evidence type="ECO:0000256" key="6">
    <source>
        <dbReference type="ARBA" id="ARBA00022968"/>
    </source>
</evidence>
<evidence type="ECO:0000259" key="13">
    <source>
        <dbReference type="PROSITE" id="PS50240"/>
    </source>
</evidence>
<evidence type="ECO:0000256" key="8">
    <source>
        <dbReference type="ARBA" id="ARBA00023136"/>
    </source>
</evidence>
<dbReference type="AlphaFoldDB" id="A0A6P7WYM1"/>
<dbReference type="PROSITE" id="PS00134">
    <property type="entry name" value="TRYPSIN_HIS"/>
    <property type="match status" value="1"/>
</dbReference>
<dbReference type="Gene3D" id="2.40.10.10">
    <property type="entry name" value="Trypsin-like serine proteases"/>
    <property type="match status" value="2"/>
</dbReference>
<dbReference type="Pfam" id="PF01390">
    <property type="entry name" value="SEA"/>
    <property type="match status" value="1"/>
</dbReference>
<keyword evidence="6" id="KW-0735">Signal-anchor</keyword>
<dbReference type="PRINTS" id="PR00722">
    <property type="entry name" value="CHYMOTRYPSIN"/>
</dbReference>
<dbReference type="CDD" id="cd00190">
    <property type="entry name" value="Tryp_SPc"/>
    <property type="match status" value="1"/>
</dbReference>
<protein>
    <submittedName>
        <fullName evidence="15">Transmembrane protease serine 11C-like</fullName>
    </submittedName>
</protein>
<evidence type="ECO:0000256" key="2">
    <source>
        <dbReference type="ARBA" id="ARBA00022670"/>
    </source>
</evidence>
<evidence type="ECO:0000256" key="11">
    <source>
        <dbReference type="SAM" id="Phobius"/>
    </source>
</evidence>
<evidence type="ECO:0000256" key="4">
    <source>
        <dbReference type="ARBA" id="ARBA00022801"/>
    </source>
</evidence>